<keyword evidence="17" id="KW-0066">ATP synthesis</keyword>
<dbReference type="GO" id="GO:0031966">
    <property type="term" value="C:mitochondrial membrane"/>
    <property type="evidence" value="ECO:0007669"/>
    <property type="project" value="UniProtKB-SubCell"/>
</dbReference>
<evidence type="ECO:0000256" key="11">
    <source>
        <dbReference type="ARBA" id="ARBA00022840"/>
    </source>
</evidence>
<evidence type="ECO:0000256" key="9">
    <source>
        <dbReference type="ARBA" id="ARBA00022741"/>
    </source>
</evidence>
<dbReference type="GO" id="GO:0006754">
    <property type="term" value="P:ATP biosynthetic process"/>
    <property type="evidence" value="ECO:0007669"/>
    <property type="project" value="UniProtKB-KW"/>
</dbReference>
<evidence type="ECO:0000313" key="22">
    <source>
        <dbReference type="EMBL" id="AJF36723.1"/>
    </source>
</evidence>
<evidence type="ECO:0000256" key="6">
    <source>
        <dbReference type="ARBA" id="ARBA00022448"/>
    </source>
</evidence>
<comment type="subcellular location">
    <subcellularLocation>
        <location evidence="2">Mitochondrion membrane</location>
        <topology evidence="2">Single-pass membrane protein</topology>
    </subcellularLocation>
</comment>
<dbReference type="GO" id="GO:0016787">
    <property type="term" value="F:hydrolase activity"/>
    <property type="evidence" value="ECO:0007669"/>
    <property type="project" value="UniProtKB-KW"/>
</dbReference>
<evidence type="ECO:0000256" key="19">
    <source>
        <dbReference type="ARBA" id="ARBA00048383"/>
    </source>
</evidence>
<keyword evidence="10" id="KW-0375">Hydrogen ion transport</keyword>
<comment type="similarity">
    <text evidence="3">Belongs to the ATPase protein YMF19 family.</text>
</comment>
<evidence type="ECO:0000256" key="2">
    <source>
        <dbReference type="ARBA" id="ARBA00004304"/>
    </source>
</evidence>
<evidence type="ECO:0000256" key="17">
    <source>
        <dbReference type="ARBA" id="ARBA00023310"/>
    </source>
</evidence>
<sequence length="200" mass="22626">MPQLDSFTYLTQVVWLCVFLFTYYILLLNNALPRISRLLKLRKQLTAGSTVTESQADAQTLSVQGSKPTVLLTGRIVWDVCRLSREFLSQTVQYSMDWYNQQLSNIHMGQFQKLHKKSVAFLGQLSLWQVLTSQLLSSGKALPLANRSQSKQVAFLIGLRRCFSNKAKKKDVSPKSTAKRTKAQKQGFFVGGFSGKKVKK</sequence>
<proteinExistence type="inferred from homology"/>
<dbReference type="EC" id="7.1.2.2" evidence="5"/>
<keyword evidence="22" id="KW-0378">Hydrolase</keyword>
<dbReference type="GO" id="GO:1902600">
    <property type="term" value="P:proton transmembrane transport"/>
    <property type="evidence" value="ECO:0007669"/>
    <property type="project" value="UniProtKB-KW"/>
</dbReference>
<accession>A0A0B5H310</accession>
<dbReference type="Pfam" id="PF02326">
    <property type="entry name" value="YMF19"/>
    <property type="match status" value="1"/>
</dbReference>
<evidence type="ECO:0000256" key="8">
    <source>
        <dbReference type="ARBA" id="ARBA00022692"/>
    </source>
</evidence>
<protein>
    <recommendedName>
        <fullName evidence="5">H(+)-transporting two-sector ATPase</fullName>
        <ecNumber evidence="5">7.1.2.2</ecNumber>
    </recommendedName>
    <alternativeName>
        <fullName evidence="18">Mitochondrial protein YMF19</fullName>
    </alternativeName>
</protein>
<keyword evidence="7" id="KW-0138">CF(0)</keyword>
<keyword evidence="12" id="KW-1278">Translocase</keyword>
<dbReference type="PANTHER" id="PTHR36816:SF1">
    <property type="entry name" value="ATP SYNTHASE PROTEIN YMF19"/>
    <property type="match status" value="1"/>
</dbReference>
<comment type="catalytic activity">
    <reaction evidence="19">
        <text>ATP + H2O + 4 H(+)(in) = ADP + phosphate + 5 H(+)(out)</text>
        <dbReference type="Rhea" id="RHEA:57720"/>
        <dbReference type="ChEBI" id="CHEBI:15377"/>
        <dbReference type="ChEBI" id="CHEBI:15378"/>
        <dbReference type="ChEBI" id="CHEBI:30616"/>
        <dbReference type="ChEBI" id="CHEBI:43474"/>
        <dbReference type="ChEBI" id="CHEBI:456216"/>
        <dbReference type="EC" id="7.1.2.2"/>
    </reaction>
</comment>
<evidence type="ECO:0000256" key="14">
    <source>
        <dbReference type="ARBA" id="ARBA00023065"/>
    </source>
</evidence>
<keyword evidence="11" id="KW-0067">ATP-binding</keyword>
<keyword evidence="16 20" id="KW-0472">Membrane</keyword>
<feature type="domain" description="ATP synthase YMF19-like N-terminal" evidence="21">
    <location>
        <begin position="2"/>
        <end position="58"/>
    </location>
</feature>
<evidence type="ECO:0000256" key="16">
    <source>
        <dbReference type="ARBA" id="ARBA00023136"/>
    </source>
</evidence>
<gene>
    <name evidence="22" type="primary">atp8</name>
</gene>
<keyword evidence="8 20" id="KW-0812">Transmembrane</keyword>
<evidence type="ECO:0000256" key="13">
    <source>
        <dbReference type="ARBA" id="ARBA00022989"/>
    </source>
</evidence>
<dbReference type="AlphaFoldDB" id="A0A0B5H310"/>
<organism evidence="22">
    <name type="scientific">Klebsormidium flaccidum</name>
    <name type="common">Filamentous green alga</name>
    <name type="synonym">Ulothrix flaccida</name>
    <dbReference type="NCBI Taxonomy" id="3175"/>
    <lineage>
        <taxon>Eukaryota</taxon>
        <taxon>Viridiplantae</taxon>
        <taxon>Streptophyta</taxon>
        <taxon>Klebsormidiophyceae</taxon>
        <taxon>Klebsormidiales</taxon>
        <taxon>Klebsormidiaceae</taxon>
        <taxon>Klebsormidium</taxon>
    </lineage>
</organism>
<evidence type="ECO:0000256" key="10">
    <source>
        <dbReference type="ARBA" id="ARBA00022781"/>
    </source>
</evidence>
<dbReference type="EMBL" id="KP165386">
    <property type="protein sequence ID" value="AJF36723.1"/>
    <property type="molecule type" value="Genomic_DNA"/>
</dbReference>
<keyword evidence="15 22" id="KW-0496">Mitochondrion</keyword>
<evidence type="ECO:0000256" key="7">
    <source>
        <dbReference type="ARBA" id="ARBA00022547"/>
    </source>
</evidence>
<keyword evidence="6" id="KW-0813">Transport</keyword>
<evidence type="ECO:0000256" key="3">
    <source>
        <dbReference type="ARBA" id="ARBA00010946"/>
    </source>
</evidence>
<evidence type="ECO:0000256" key="18">
    <source>
        <dbReference type="ARBA" id="ARBA00030649"/>
    </source>
</evidence>
<evidence type="ECO:0000256" key="12">
    <source>
        <dbReference type="ARBA" id="ARBA00022967"/>
    </source>
</evidence>
<evidence type="ECO:0000259" key="21">
    <source>
        <dbReference type="Pfam" id="PF02326"/>
    </source>
</evidence>
<evidence type="ECO:0000256" key="5">
    <source>
        <dbReference type="ARBA" id="ARBA00012473"/>
    </source>
</evidence>
<keyword evidence="14" id="KW-0406">Ion transport</keyword>
<feature type="transmembrane region" description="Helical" evidence="20">
    <location>
        <begin position="12"/>
        <end position="32"/>
    </location>
</feature>
<keyword evidence="13 20" id="KW-1133">Transmembrane helix</keyword>
<name>A0A0B5H310_KLEFL</name>
<evidence type="ECO:0000256" key="4">
    <source>
        <dbReference type="ARBA" id="ARBA00011648"/>
    </source>
</evidence>
<geneLocation type="mitochondrion" evidence="22"/>
<dbReference type="GO" id="GO:0005524">
    <property type="term" value="F:ATP binding"/>
    <property type="evidence" value="ECO:0007669"/>
    <property type="project" value="UniProtKB-KW"/>
</dbReference>
<dbReference type="InterPro" id="IPR003319">
    <property type="entry name" value="YMF19-like_N"/>
</dbReference>
<comment type="function">
    <text evidence="1">This is one of the chains of the nonenzymatic component (CF(0) subunit) of the mitochondrial ATPase complex.</text>
</comment>
<comment type="subunit">
    <text evidence="4">F-type ATPases have 2 components, CF(1) - the catalytic core - and CF(0) - the membrane proton channel. CF(1) has five subunits: alpha(3), beta(3), gamma(1), delta(1), epsilon(1). CF(0) has three main subunits: a, b and c.</text>
</comment>
<evidence type="ECO:0000256" key="1">
    <source>
        <dbReference type="ARBA" id="ARBA00003096"/>
    </source>
</evidence>
<dbReference type="PANTHER" id="PTHR36816">
    <property type="entry name" value="ATP SYNTHASE PROTEIN YMF19"/>
    <property type="match status" value="1"/>
</dbReference>
<keyword evidence="9" id="KW-0547">Nucleotide-binding</keyword>
<dbReference type="InterPro" id="IPR044975">
    <property type="entry name" value="YMF19-like"/>
</dbReference>
<reference evidence="22" key="1">
    <citation type="journal article" date="2014" name="Nucleic Acids Res.">
        <title>Widespread occurrence of organelle genome-encoded 5S rRNAs including permuted molecules.</title>
        <authorList>
            <person name="Valach M."/>
            <person name="Burger G."/>
            <person name="Gray M.W."/>
            <person name="Lang B.F."/>
        </authorList>
    </citation>
    <scope>NUCLEOTIDE SEQUENCE</scope>
    <source>
        <strain evidence="22">NIES-2285</strain>
    </source>
</reference>
<dbReference type="GO" id="GO:0045259">
    <property type="term" value="C:proton-transporting ATP synthase complex"/>
    <property type="evidence" value="ECO:0007669"/>
    <property type="project" value="UniProtKB-KW"/>
</dbReference>
<evidence type="ECO:0000256" key="15">
    <source>
        <dbReference type="ARBA" id="ARBA00023128"/>
    </source>
</evidence>
<evidence type="ECO:0000256" key="20">
    <source>
        <dbReference type="SAM" id="Phobius"/>
    </source>
</evidence>